<proteinExistence type="inferred from homology"/>
<comment type="caution">
    <text evidence="2">The sequence shown here is derived from an EMBL/GenBank/DDBJ whole genome shotgun (WGS) entry which is preliminary data.</text>
</comment>
<dbReference type="Proteomes" id="UP001081283">
    <property type="component" value="Unassembled WGS sequence"/>
</dbReference>
<dbReference type="Gene3D" id="2.60.120.460">
    <property type="entry name" value="YjbQ-like"/>
    <property type="match status" value="1"/>
</dbReference>
<dbReference type="InterPro" id="IPR035917">
    <property type="entry name" value="YjbQ-like_sf"/>
</dbReference>
<dbReference type="InterPro" id="IPR001602">
    <property type="entry name" value="UPF0047_YjbQ-like"/>
</dbReference>
<protein>
    <submittedName>
        <fullName evidence="2">Secondary thiamine-phosphate synthase enzyme YjbQ</fullName>
    </submittedName>
</protein>
<evidence type="ECO:0000313" key="2">
    <source>
        <dbReference type="EMBL" id="MCY0097073.1"/>
    </source>
</evidence>
<dbReference type="PANTHER" id="PTHR30615:SF8">
    <property type="entry name" value="UPF0047 PROTEIN C4A8.02C"/>
    <property type="match status" value="1"/>
</dbReference>
<evidence type="ECO:0000313" key="3">
    <source>
        <dbReference type="Proteomes" id="UP001081283"/>
    </source>
</evidence>
<dbReference type="PIRSF" id="PIRSF004681">
    <property type="entry name" value="UCP004681"/>
    <property type="match status" value="1"/>
</dbReference>
<keyword evidence="3" id="KW-1185">Reference proteome</keyword>
<dbReference type="SUPFAM" id="SSF111038">
    <property type="entry name" value="YjbQ-like"/>
    <property type="match status" value="1"/>
</dbReference>
<comment type="similarity">
    <text evidence="1">Belongs to the UPF0047 family.</text>
</comment>
<sequence length="150" mass="16948">MQQLFFDMMIRTQGKSLVPIEDLLMSEIQARRLDSGLLTIWCKHTGASLLVQANADDDVTADILAFFEELAPQTPGRYHHKADQPDNAPSHLRALLTQTQTSVPVHDGLLPLGDVQSLYLFEHRETPKTRRLLVHFIGQLLADESQMMVM</sequence>
<evidence type="ECO:0000256" key="1">
    <source>
        <dbReference type="ARBA" id="ARBA00005534"/>
    </source>
</evidence>
<dbReference type="RefSeq" id="WP_267615162.1">
    <property type="nucleotide sequence ID" value="NZ_JAOVZQ010000002.1"/>
</dbReference>
<dbReference type="NCBIfam" id="TIGR00149">
    <property type="entry name" value="TIGR00149_YjbQ"/>
    <property type="match status" value="1"/>
</dbReference>
<gene>
    <name evidence="2" type="ORF">OEG82_24170</name>
</gene>
<reference evidence="2" key="1">
    <citation type="submission" date="2022-10" db="EMBL/GenBank/DDBJ databases">
        <title>Hoeflea sp. J2-29, isolated from marine algae.</title>
        <authorList>
            <person name="Kristyanto S."/>
            <person name="Kim J.M."/>
            <person name="Jeon C.O."/>
        </authorList>
    </citation>
    <scope>NUCLEOTIDE SEQUENCE</scope>
    <source>
        <strain evidence="2">J2-29</strain>
    </source>
</reference>
<name>A0ABT3YMD3_9HYPH</name>
<accession>A0ABT3YMD3</accession>
<organism evidence="2 3">
    <name type="scientific">Hoeflea ulvae</name>
    <dbReference type="NCBI Taxonomy" id="2983764"/>
    <lineage>
        <taxon>Bacteria</taxon>
        <taxon>Pseudomonadati</taxon>
        <taxon>Pseudomonadota</taxon>
        <taxon>Alphaproteobacteria</taxon>
        <taxon>Hyphomicrobiales</taxon>
        <taxon>Rhizobiaceae</taxon>
        <taxon>Hoeflea</taxon>
    </lineage>
</organism>
<dbReference type="Pfam" id="PF01894">
    <property type="entry name" value="YjbQ"/>
    <property type="match status" value="1"/>
</dbReference>
<dbReference type="EMBL" id="JAOVZQ010000002">
    <property type="protein sequence ID" value="MCY0097073.1"/>
    <property type="molecule type" value="Genomic_DNA"/>
</dbReference>
<dbReference type="PANTHER" id="PTHR30615">
    <property type="entry name" value="UNCHARACTERIZED PROTEIN YJBQ-RELATED"/>
    <property type="match status" value="1"/>
</dbReference>